<feature type="binding site" evidence="12">
    <location>
        <position position="166"/>
    </location>
    <ligand>
        <name>FAD</name>
        <dbReference type="ChEBI" id="CHEBI:57692"/>
    </ligand>
</feature>
<feature type="active site" description="Proton acceptor" evidence="11">
    <location>
        <position position="451"/>
    </location>
</feature>
<comment type="caution">
    <text evidence="16">The sequence shown here is derived from an EMBL/GenBank/DDBJ whole genome shotgun (WGS) entry which is preliminary data.</text>
</comment>
<dbReference type="PIRSF" id="PIRSF000168">
    <property type="entry name" value="Acyl-CoA_oxidase"/>
    <property type="match status" value="1"/>
</dbReference>
<evidence type="ECO:0000313" key="17">
    <source>
        <dbReference type="Proteomes" id="UP001162131"/>
    </source>
</evidence>
<dbReference type="Pfam" id="PF22924">
    <property type="entry name" value="ACOX_C_alpha1"/>
    <property type="match status" value="1"/>
</dbReference>
<keyword evidence="4 10" id="KW-0285">Flavoprotein</keyword>
<evidence type="ECO:0000256" key="10">
    <source>
        <dbReference type="PIRNR" id="PIRNR000168"/>
    </source>
</evidence>
<comment type="subcellular location">
    <subcellularLocation>
        <location evidence="2">Peroxisome</location>
    </subcellularLocation>
</comment>
<accession>A0AAU9JTP0</accession>
<evidence type="ECO:0000256" key="12">
    <source>
        <dbReference type="PIRSR" id="PIRSR000168-2"/>
    </source>
</evidence>
<evidence type="ECO:0000256" key="7">
    <source>
        <dbReference type="ARBA" id="ARBA00023002"/>
    </source>
</evidence>
<name>A0AAU9JTP0_9CILI</name>
<dbReference type="PANTHER" id="PTHR10909:SF352">
    <property type="entry name" value="ACYL-COENZYME A OXIDASE-LIKE PROTEIN"/>
    <property type="match status" value="1"/>
</dbReference>
<dbReference type="GO" id="GO:0071949">
    <property type="term" value="F:FAD binding"/>
    <property type="evidence" value="ECO:0007669"/>
    <property type="project" value="InterPro"/>
</dbReference>
<dbReference type="Pfam" id="PF02770">
    <property type="entry name" value="Acyl-CoA_dh_M"/>
    <property type="match status" value="1"/>
</dbReference>
<evidence type="ECO:0000256" key="6">
    <source>
        <dbReference type="ARBA" id="ARBA00022832"/>
    </source>
</evidence>
<evidence type="ECO:0000256" key="9">
    <source>
        <dbReference type="ARBA" id="ARBA00023140"/>
    </source>
</evidence>
<dbReference type="InterPro" id="IPR012258">
    <property type="entry name" value="Acyl-CoA_oxidase"/>
</dbReference>
<dbReference type="GO" id="GO:0033540">
    <property type="term" value="P:fatty acid beta-oxidation using acyl-CoA oxidase"/>
    <property type="evidence" value="ECO:0007669"/>
    <property type="project" value="TreeGrafter"/>
</dbReference>
<keyword evidence="8" id="KW-0443">Lipid metabolism</keyword>
<reference evidence="16" key="1">
    <citation type="submission" date="2021-09" db="EMBL/GenBank/DDBJ databases">
        <authorList>
            <consortium name="AG Swart"/>
            <person name="Singh M."/>
            <person name="Singh A."/>
            <person name="Seah K."/>
            <person name="Emmerich C."/>
        </authorList>
    </citation>
    <scope>NUCLEOTIDE SEQUENCE</scope>
    <source>
        <strain evidence="16">ATCC30299</strain>
    </source>
</reference>
<dbReference type="FunFam" id="1.20.140.10:FF:000010">
    <property type="entry name" value="Acyl-coenzyme A oxidase"/>
    <property type="match status" value="1"/>
</dbReference>
<dbReference type="InterPro" id="IPR006091">
    <property type="entry name" value="Acyl-CoA_Oxase/DH_mid-dom"/>
</dbReference>
<dbReference type="InterPro" id="IPR055060">
    <property type="entry name" value="ACOX_C_alpha1"/>
</dbReference>
<evidence type="ECO:0000259" key="13">
    <source>
        <dbReference type="Pfam" id="PF01756"/>
    </source>
</evidence>
<keyword evidence="6" id="KW-0276">Fatty acid metabolism</keyword>
<dbReference type="SUPFAM" id="SSF56645">
    <property type="entry name" value="Acyl-CoA dehydrogenase NM domain-like"/>
    <property type="match status" value="1"/>
</dbReference>
<keyword evidence="5 10" id="KW-0274">FAD</keyword>
<comment type="similarity">
    <text evidence="3 10">Belongs to the acyl-CoA oxidase family.</text>
</comment>
<organism evidence="16 17">
    <name type="scientific">Blepharisma stoltei</name>
    <dbReference type="NCBI Taxonomy" id="1481888"/>
    <lineage>
        <taxon>Eukaryota</taxon>
        <taxon>Sar</taxon>
        <taxon>Alveolata</taxon>
        <taxon>Ciliophora</taxon>
        <taxon>Postciliodesmatophora</taxon>
        <taxon>Heterotrichea</taxon>
        <taxon>Heterotrichida</taxon>
        <taxon>Blepharismidae</taxon>
        <taxon>Blepharisma</taxon>
    </lineage>
</organism>
<evidence type="ECO:0000256" key="8">
    <source>
        <dbReference type="ARBA" id="ARBA00023098"/>
    </source>
</evidence>
<gene>
    <name evidence="16" type="ORF">BSTOLATCC_MIC50840</name>
</gene>
<dbReference type="PANTHER" id="PTHR10909">
    <property type="entry name" value="ELECTRON TRANSPORT OXIDOREDUCTASE"/>
    <property type="match status" value="1"/>
</dbReference>
<evidence type="ECO:0000259" key="15">
    <source>
        <dbReference type="Pfam" id="PF22924"/>
    </source>
</evidence>
<dbReference type="Pfam" id="PF01756">
    <property type="entry name" value="ACOX"/>
    <property type="match status" value="1"/>
</dbReference>
<evidence type="ECO:0000256" key="4">
    <source>
        <dbReference type="ARBA" id="ARBA00022630"/>
    </source>
</evidence>
<proteinExistence type="inferred from homology"/>
<evidence type="ECO:0000256" key="2">
    <source>
        <dbReference type="ARBA" id="ARBA00004275"/>
    </source>
</evidence>
<keyword evidence="7" id="KW-0560">Oxidoreductase</keyword>
<feature type="domain" description="Acyl-CoA oxidase C-terminal" evidence="13">
    <location>
        <begin position="505"/>
        <end position="677"/>
    </location>
</feature>
<evidence type="ECO:0000313" key="16">
    <source>
        <dbReference type="EMBL" id="CAG9330240.1"/>
    </source>
</evidence>
<dbReference type="SUPFAM" id="SSF47203">
    <property type="entry name" value="Acyl-CoA dehydrogenase C-terminal domain-like"/>
    <property type="match status" value="2"/>
</dbReference>
<dbReference type="GO" id="GO:0005777">
    <property type="term" value="C:peroxisome"/>
    <property type="evidence" value="ECO:0007669"/>
    <property type="project" value="UniProtKB-SubCell"/>
</dbReference>
<dbReference type="Gene3D" id="2.40.110.10">
    <property type="entry name" value="Butyryl-CoA Dehydrogenase, subunit A, domain 2"/>
    <property type="match status" value="1"/>
</dbReference>
<dbReference type="FunFam" id="1.20.140.10:FF:000007">
    <property type="entry name" value="Acyl-coenzyme A oxidase"/>
    <property type="match status" value="1"/>
</dbReference>
<dbReference type="EMBL" id="CAJZBQ010000051">
    <property type="protein sequence ID" value="CAG9330240.1"/>
    <property type="molecule type" value="Genomic_DNA"/>
</dbReference>
<evidence type="ECO:0000256" key="5">
    <source>
        <dbReference type="ARBA" id="ARBA00022827"/>
    </source>
</evidence>
<keyword evidence="17" id="KW-1185">Reference proteome</keyword>
<dbReference type="InterPro" id="IPR009100">
    <property type="entry name" value="AcylCoA_DH/oxidase_NM_dom_sf"/>
</dbReference>
<dbReference type="InterPro" id="IPR046373">
    <property type="entry name" value="Acyl-CoA_Oxase/DH_mid-dom_sf"/>
</dbReference>
<dbReference type="AlphaFoldDB" id="A0AAU9JTP0"/>
<dbReference type="GO" id="GO:0005504">
    <property type="term" value="F:fatty acid binding"/>
    <property type="evidence" value="ECO:0007669"/>
    <property type="project" value="TreeGrafter"/>
</dbReference>
<protein>
    <recommendedName>
        <fullName evidence="10">Acyl-coenzyme A oxidase</fullName>
    </recommendedName>
</protein>
<sequence>MVKGRRLHLINSHILGAFNFDKKCTALDEYRERGRQINIKLLHDKFYEPFAEDYKQVWDLMKEKEDLFNHVLYADLSREGLKERSQRQINHIVPKCNVTYESIQENPLRKLGMLTGIGSNDLISGTRSLVHFCLYIETVQNLGTAKHLGIIKRAYALKDYGCCGMTELGHGSNVAKVETTATYDHSSRELVINSPTPTAAKWWIGAVGKTANMAAIFCQLIVDGTNHGVHAFVVPIRDYETHKPINGVTLGDCGHKSGLQGIDNGFLLFKNYRVPYDALLDKYSQISPDGKFKSHIKNKEKRFGLMLTGLITGRCSIVIVSELHTRNALTIAIRYAAVRKQFGGEIERPILDYPVHRFRLMPHLAKDFAANMSMKLICRLYNGRFRLIDSEPESPDVTEFHALVSVFKALHGWYGQKAIQECRECCAGHGFSSYAGFAKLRADNDAHMTWEGENWVVIQQTSRWILKVVQGTFKGHPIRSPYLQFIYLNATKPRFSNKEQLKHAEWLISLFEYRCNYYITESLNKLQENGRSYQDMTVAWNRTQVHYLIDLAKSFGELIQLKEFNNFVNDLTKKCPATGQVIANVMYLFASHVLDQETSSFKNTFDAEQAKWIAETVDELCDEVGEDSVKIIDAIALPDHVIASAIGHSDGQVYQRYTQAVENAPGCFDPPSWLNLIHETRKAINL</sequence>
<keyword evidence="9" id="KW-0576">Peroxisome</keyword>
<feature type="binding site" evidence="12">
    <location>
        <position position="205"/>
    </location>
    <ligand>
        <name>FAD</name>
        <dbReference type="ChEBI" id="CHEBI:57692"/>
    </ligand>
</feature>
<dbReference type="Gene3D" id="1.20.140.10">
    <property type="entry name" value="Butyryl-CoA Dehydrogenase, subunit A, domain 3"/>
    <property type="match status" value="2"/>
</dbReference>
<evidence type="ECO:0000256" key="1">
    <source>
        <dbReference type="ARBA" id="ARBA00001974"/>
    </source>
</evidence>
<evidence type="ECO:0000256" key="11">
    <source>
        <dbReference type="PIRSR" id="PIRSR000168-1"/>
    </source>
</evidence>
<dbReference type="Proteomes" id="UP001162131">
    <property type="component" value="Unassembled WGS sequence"/>
</dbReference>
<dbReference type="FunFam" id="2.40.110.10:FF:000005">
    <property type="entry name" value="Acyl-coenzyme A oxidase"/>
    <property type="match status" value="1"/>
</dbReference>
<dbReference type="GO" id="GO:0003997">
    <property type="term" value="F:acyl-CoA oxidase activity"/>
    <property type="evidence" value="ECO:0007669"/>
    <property type="project" value="InterPro"/>
</dbReference>
<comment type="cofactor">
    <cofactor evidence="1">
        <name>FAD</name>
        <dbReference type="ChEBI" id="CHEBI:57692"/>
    </cofactor>
</comment>
<dbReference type="InterPro" id="IPR002655">
    <property type="entry name" value="Acyl-CoA_oxidase_C"/>
</dbReference>
<feature type="domain" description="Acyl-CoA oxidase/dehydrogenase middle" evidence="14">
    <location>
        <begin position="162"/>
        <end position="271"/>
    </location>
</feature>
<feature type="domain" description="Acyl-CoA oxidase C-alpha1" evidence="15">
    <location>
        <begin position="309"/>
        <end position="465"/>
    </location>
</feature>
<dbReference type="InterPro" id="IPR036250">
    <property type="entry name" value="AcylCo_DH-like_C"/>
</dbReference>
<evidence type="ECO:0000256" key="3">
    <source>
        <dbReference type="ARBA" id="ARBA00006288"/>
    </source>
</evidence>
<dbReference type="GO" id="GO:0055088">
    <property type="term" value="P:lipid homeostasis"/>
    <property type="evidence" value="ECO:0007669"/>
    <property type="project" value="TreeGrafter"/>
</dbReference>
<evidence type="ECO:0000259" key="14">
    <source>
        <dbReference type="Pfam" id="PF02770"/>
    </source>
</evidence>